<sequence length="52" mass="5652">MLACYPVTEEPDLRCRNRCAVCSPSQQSPQNGPPQAPFGPQTGFSIKVFLKG</sequence>
<gene>
    <name evidence="1" type="ORF">mPipKuh1_012291</name>
</gene>
<accession>A0A7J8A917</accession>
<proteinExistence type="predicted"/>
<evidence type="ECO:0000313" key="1">
    <source>
        <dbReference type="EMBL" id="KAF6383003.1"/>
    </source>
</evidence>
<dbReference type="EMBL" id="JACAGB010000002">
    <property type="protein sequence ID" value="KAF6383003.1"/>
    <property type="molecule type" value="Genomic_DNA"/>
</dbReference>
<comment type="caution">
    <text evidence="1">The sequence shown here is derived from an EMBL/GenBank/DDBJ whole genome shotgun (WGS) entry which is preliminary data.</text>
</comment>
<organism evidence="1 2">
    <name type="scientific">Pipistrellus kuhlii</name>
    <name type="common">Kuhl's pipistrelle</name>
    <dbReference type="NCBI Taxonomy" id="59472"/>
    <lineage>
        <taxon>Eukaryota</taxon>
        <taxon>Metazoa</taxon>
        <taxon>Chordata</taxon>
        <taxon>Craniata</taxon>
        <taxon>Vertebrata</taxon>
        <taxon>Euteleostomi</taxon>
        <taxon>Mammalia</taxon>
        <taxon>Eutheria</taxon>
        <taxon>Laurasiatheria</taxon>
        <taxon>Chiroptera</taxon>
        <taxon>Yangochiroptera</taxon>
        <taxon>Vespertilionidae</taxon>
        <taxon>Pipistrellus</taxon>
    </lineage>
</organism>
<evidence type="ECO:0000313" key="2">
    <source>
        <dbReference type="Proteomes" id="UP000558488"/>
    </source>
</evidence>
<dbReference type="AlphaFoldDB" id="A0A7J8A917"/>
<dbReference type="Proteomes" id="UP000558488">
    <property type="component" value="Unassembled WGS sequence"/>
</dbReference>
<reference evidence="1 2" key="1">
    <citation type="journal article" date="2020" name="Nature">
        <title>Six reference-quality genomes reveal evolution of bat adaptations.</title>
        <authorList>
            <person name="Jebb D."/>
            <person name="Huang Z."/>
            <person name="Pippel M."/>
            <person name="Hughes G.M."/>
            <person name="Lavrichenko K."/>
            <person name="Devanna P."/>
            <person name="Winkler S."/>
            <person name="Jermiin L.S."/>
            <person name="Skirmuntt E.C."/>
            <person name="Katzourakis A."/>
            <person name="Burkitt-Gray L."/>
            <person name="Ray D.A."/>
            <person name="Sullivan K.A.M."/>
            <person name="Roscito J.G."/>
            <person name="Kirilenko B.M."/>
            <person name="Davalos L.M."/>
            <person name="Corthals A.P."/>
            <person name="Power M.L."/>
            <person name="Jones G."/>
            <person name="Ransome R.D."/>
            <person name="Dechmann D.K.N."/>
            <person name="Locatelli A.G."/>
            <person name="Puechmaille S.J."/>
            <person name="Fedrigo O."/>
            <person name="Jarvis E.D."/>
            <person name="Hiller M."/>
            <person name="Vernes S.C."/>
            <person name="Myers E.W."/>
            <person name="Teeling E.C."/>
        </authorList>
    </citation>
    <scope>NUCLEOTIDE SEQUENCE [LARGE SCALE GENOMIC DNA]</scope>
    <source>
        <strain evidence="1">MPipKuh1</strain>
        <tissue evidence="1">Flight muscle</tissue>
    </source>
</reference>
<protein>
    <submittedName>
        <fullName evidence="1">Uncharacterized protein</fullName>
    </submittedName>
</protein>
<name>A0A7J8A917_PIPKU</name>
<keyword evidence="2" id="KW-1185">Reference proteome</keyword>